<proteinExistence type="predicted"/>
<dbReference type="InterPro" id="IPR020846">
    <property type="entry name" value="MFS_dom"/>
</dbReference>
<feature type="compositionally biased region" description="Basic and acidic residues" evidence="6">
    <location>
        <begin position="1"/>
        <end position="20"/>
    </location>
</feature>
<feature type="transmembrane region" description="Helical" evidence="7">
    <location>
        <begin position="291"/>
        <end position="312"/>
    </location>
</feature>
<keyword evidence="2" id="KW-0813">Transport</keyword>
<dbReference type="GO" id="GO:0022857">
    <property type="term" value="F:transmembrane transporter activity"/>
    <property type="evidence" value="ECO:0007669"/>
    <property type="project" value="InterPro"/>
</dbReference>
<feature type="transmembrane region" description="Helical" evidence="7">
    <location>
        <begin position="107"/>
        <end position="134"/>
    </location>
</feature>
<feature type="transmembrane region" description="Helical" evidence="7">
    <location>
        <begin position="358"/>
        <end position="378"/>
    </location>
</feature>
<feature type="transmembrane region" description="Helical" evidence="7">
    <location>
        <begin position="332"/>
        <end position="351"/>
    </location>
</feature>
<reference evidence="10" key="1">
    <citation type="journal article" date="2014" name="Proc. Natl. Acad. Sci. U.S.A.">
        <title>Extensive sampling of basidiomycete genomes demonstrates inadequacy of the white-rot/brown-rot paradigm for wood decay fungi.</title>
        <authorList>
            <person name="Riley R."/>
            <person name="Salamov A.A."/>
            <person name="Brown D.W."/>
            <person name="Nagy L.G."/>
            <person name="Floudas D."/>
            <person name="Held B.W."/>
            <person name="Levasseur A."/>
            <person name="Lombard V."/>
            <person name="Morin E."/>
            <person name="Otillar R."/>
            <person name="Lindquist E.A."/>
            <person name="Sun H."/>
            <person name="LaButti K.M."/>
            <person name="Schmutz J."/>
            <person name="Jabbour D."/>
            <person name="Luo H."/>
            <person name="Baker S.E."/>
            <person name="Pisabarro A.G."/>
            <person name="Walton J.D."/>
            <person name="Blanchette R.A."/>
            <person name="Henrissat B."/>
            <person name="Martin F."/>
            <person name="Cullen D."/>
            <person name="Hibbett D.S."/>
            <person name="Grigoriev I.V."/>
        </authorList>
    </citation>
    <scope>NUCLEOTIDE SEQUENCE [LARGE SCALE GENOMIC DNA]</scope>
    <source>
        <strain evidence="10">FD-172 SS1</strain>
    </source>
</reference>
<dbReference type="Proteomes" id="UP000027195">
    <property type="component" value="Unassembled WGS sequence"/>
</dbReference>
<evidence type="ECO:0000256" key="2">
    <source>
        <dbReference type="ARBA" id="ARBA00022448"/>
    </source>
</evidence>
<evidence type="ECO:0000256" key="1">
    <source>
        <dbReference type="ARBA" id="ARBA00004141"/>
    </source>
</evidence>
<dbReference type="Pfam" id="PF07690">
    <property type="entry name" value="MFS_1"/>
    <property type="match status" value="1"/>
</dbReference>
<feature type="domain" description="Major facilitator superfamily (MFS) profile" evidence="8">
    <location>
        <begin position="35"/>
        <end position="498"/>
    </location>
</feature>
<evidence type="ECO:0000313" key="9">
    <source>
        <dbReference type="EMBL" id="KDQ14669.1"/>
    </source>
</evidence>
<dbReference type="PROSITE" id="PS50850">
    <property type="entry name" value="MFS"/>
    <property type="match status" value="1"/>
</dbReference>
<comment type="subcellular location">
    <subcellularLocation>
        <location evidence="1">Membrane</location>
        <topology evidence="1">Multi-pass membrane protein</topology>
    </subcellularLocation>
</comment>
<gene>
    <name evidence="9" type="ORF">BOTBODRAFT_55194</name>
</gene>
<feature type="transmembrane region" description="Helical" evidence="7">
    <location>
        <begin position="73"/>
        <end position="95"/>
    </location>
</feature>
<feature type="region of interest" description="Disordered" evidence="6">
    <location>
        <begin position="1"/>
        <end position="27"/>
    </location>
</feature>
<dbReference type="AlphaFoldDB" id="A0A067MGL3"/>
<feature type="transmembrane region" description="Helical" evidence="7">
    <location>
        <begin position="475"/>
        <end position="494"/>
    </location>
</feature>
<dbReference type="Gene3D" id="1.20.1250.20">
    <property type="entry name" value="MFS general substrate transporter like domains"/>
    <property type="match status" value="1"/>
</dbReference>
<keyword evidence="4 7" id="KW-1133">Transmembrane helix</keyword>
<dbReference type="SUPFAM" id="SSF103473">
    <property type="entry name" value="MFS general substrate transporter"/>
    <property type="match status" value="1"/>
</dbReference>
<evidence type="ECO:0000256" key="3">
    <source>
        <dbReference type="ARBA" id="ARBA00022692"/>
    </source>
</evidence>
<protein>
    <recommendedName>
        <fullName evidence="8">Major facilitator superfamily (MFS) profile domain-containing protein</fullName>
    </recommendedName>
</protein>
<dbReference type="PANTHER" id="PTHR23504">
    <property type="entry name" value="MAJOR FACILITATOR SUPERFAMILY DOMAIN-CONTAINING PROTEIN 10"/>
    <property type="match status" value="1"/>
</dbReference>
<evidence type="ECO:0000259" key="8">
    <source>
        <dbReference type="PROSITE" id="PS50850"/>
    </source>
</evidence>
<dbReference type="PANTHER" id="PTHR23504:SF15">
    <property type="entry name" value="MAJOR FACILITATOR SUPERFAMILY (MFS) PROFILE DOMAIN-CONTAINING PROTEIN"/>
    <property type="match status" value="1"/>
</dbReference>
<dbReference type="CDD" id="cd17330">
    <property type="entry name" value="MFS_SLC46_TetA_like"/>
    <property type="match status" value="1"/>
</dbReference>
<dbReference type="GO" id="GO:0016020">
    <property type="term" value="C:membrane"/>
    <property type="evidence" value="ECO:0007669"/>
    <property type="project" value="UniProtKB-SubCell"/>
</dbReference>
<organism evidence="9 10">
    <name type="scientific">Botryobasidium botryosum (strain FD-172 SS1)</name>
    <dbReference type="NCBI Taxonomy" id="930990"/>
    <lineage>
        <taxon>Eukaryota</taxon>
        <taxon>Fungi</taxon>
        <taxon>Dikarya</taxon>
        <taxon>Basidiomycota</taxon>
        <taxon>Agaricomycotina</taxon>
        <taxon>Agaricomycetes</taxon>
        <taxon>Cantharellales</taxon>
        <taxon>Botryobasidiaceae</taxon>
        <taxon>Botryobasidium</taxon>
    </lineage>
</organism>
<accession>A0A067MGL3</accession>
<dbReference type="InterPro" id="IPR011701">
    <property type="entry name" value="MFS"/>
</dbReference>
<feature type="transmembrane region" description="Helical" evidence="7">
    <location>
        <begin position="208"/>
        <end position="230"/>
    </location>
</feature>
<evidence type="ECO:0000256" key="6">
    <source>
        <dbReference type="SAM" id="MobiDB-lite"/>
    </source>
</evidence>
<name>A0A067MGL3_BOTB1</name>
<evidence type="ECO:0000256" key="7">
    <source>
        <dbReference type="SAM" id="Phobius"/>
    </source>
</evidence>
<dbReference type="OrthoDB" id="419616at2759"/>
<dbReference type="EMBL" id="KL198036">
    <property type="protein sequence ID" value="KDQ14669.1"/>
    <property type="molecule type" value="Genomic_DNA"/>
</dbReference>
<dbReference type="InterPro" id="IPR036259">
    <property type="entry name" value="MFS_trans_sf"/>
</dbReference>
<sequence>MTASNDLRDESTSQLDEHARLVPTKPARTPLPRGQLAILCLTRLAEPIAYTQIFPYVNQMMADLHVTDDPSQIGFYSGLVDSIFALAQLPTIYRWGKFSDRIGRKPVLLMGLTGVALSSFCFGLSNSLITALIARSLAGALSGNSAIIQSMIGELTDETNVGQAAPLTGICWSLGCIIGPLIGGTFSHPATRYPDLFGDFAFLHGHPYFLPSFISTTITLISAFLGYIFVEETLPSIVAAKKLEKAALAAQPVTYGSTTKDLPIRSTSSPATPANELSAWDILTHPTARSVFLSGFMLSGFAIGFDIVFTLFSYTTIDLGGIGRDPAQIGQALSSAGLLSMTLQLFAFPVLQRRIRSVHLYMALMAMWPLAYGALPFINLVARMGKQADGTLSPAAESGVWVGIAIAMAFGKVACMAFALNVLLVKNAAPNKQALGSMYGLSQTCSSIARSISPAFVSSLFAWSAEHELLGGNLVWVIMFALGAVGVFAAMNVIDGSEIQKEQEQN</sequence>
<keyword evidence="5 7" id="KW-0472">Membrane</keyword>
<evidence type="ECO:0000256" key="4">
    <source>
        <dbReference type="ARBA" id="ARBA00022989"/>
    </source>
</evidence>
<evidence type="ECO:0000256" key="5">
    <source>
        <dbReference type="ARBA" id="ARBA00023136"/>
    </source>
</evidence>
<keyword evidence="3 7" id="KW-0812">Transmembrane</keyword>
<feature type="transmembrane region" description="Helical" evidence="7">
    <location>
        <begin position="398"/>
        <end position="424"/>
    </location>
</feature>
<dbReference type="InParanoid" id="A0A067MGL3"/>
<evidence type="ECO:0000313" key="10">
    <source>
        <dbReference type="Proteomes" id="UP000027195"/>
    </source>
</evidence>
<keyword evidence="10" id="KW-1185">Reference proteome</keyword>
<dbReference type="HOGENOM" id="CLU_001265_54_6_1"/>